<dbReference type="PATRIC" id="fig|86105.3.peg.356"/>
<keyword evidence="3 5" id="KW-1005">Bacterial flagellum biogenesis</keyword>
<dbReference type="Pfam" id="PF13860">
    <property type="entry name" value="FlgD_ig"/>
    <property type="match status" value="1"/>
</dbReference>
<reference evidence="8 9" key="1">
    <citation type="submission" date="2014-11" db="EMBL/GenBank/DDBJ databases">
        <title>A Rickettsiales Symbiont of Amoebae With Ancient Features.</title>
        <authorList>
            <person name="Schulz F."/>
            <person name="Martijn J."/>
            <person name="Wascher F."/>
            <person name="Kostanjsek R."/>
            <person name="Ettema T.J."/>
            <person name="Horn M."/>
        </authorList>
    </citation>
    <scope>NUCLEOTIDE SEQUENCE [LARGE SCALE GENOMIC DNA]</scope>
    <source>
        <strain evidence="8 9">UWC36</strain>
    </source>
</reference>
<dbReference type="GO" id="GO:0044781">
    <property type="term" value="P:bacterial-type flagellum organization"/>
    <property type="evidence" value="ECO:0007669"/>
    <property type="project" value="UniProtKB-UniRule"/>
</dbReference>
<evidence type="ECO:0000313" key="9">
    <source>
        <dbReference type="Proteomes" id="UP000031258"/>
    </source>
</evidence>
<evidence type="ECO:0000313" key="8">
    <source>
        <dbReference type="EMBL" id="KIE05943.1"/>
    </source>
</evidence>
<comment type="function">
    <text evidence="4 5">Required for flagellar hook formation. May act as a scaffolding protein.</text>
</comment>
<evidence type="ECO:0000256" key="3">
    <source>
        <dbReference type="ARBA" id="ARBA00022795"/>
    </source>
</evidence>
<feature type="region of interest" description="Disordered" evidence="6">
    <location>
        <begin position="230"/>
        <end position="264"/>
    </location>
</feature>
<proteinExistence type="inferred from homology"/>
<name>A0A0C1QPN0_9RICK</name>
<gene>
    <name evidence="8" type="ORF">NF27_CG01230</name>
</gene>
<evidence type="ECO:0000259" key="7">
    <source>
        <dbReference type="Pfam" id="PF13860"/>
    </source>
</evidence>
<dbReference type="Gene3D" id="2.60.40.4070">
    <property type="match status" value="1"/>
</dbReference>
<protein>
    <recommendedName>
        <fullName evidence="2 5">Basal-body rod modification protein FlgD</fullName>
    </recommendedName>
</protein>
<accession>A0A0C1QPN0</accession>
<keyword evidence="9" id="KW-1185">Reference proteome</keyword>
<evidence type="ECO:0000256" key="2">
    <source>
        <dbReference type="ARBA" id="ARBA00016013"/>
    </source>
</evidence>
<dbReference type="STRING" id="86105.NF27_CG01230"/>
<evidence type="ECO:0000256" key="1">
    <source>
        <dbReference type="ARBA" id="ARBA00010577"/>
    </source>
</evidence>
<evidence type="ECO:0000256" key="5">
    <source>
        <dbReference type="RuleBase" id="RU362076"/>
    </source>
</evidence>
<comment type="similarity">
    <text evidence="1 5">Belongs to the FlgD family.</text>
</comment>
<sequence length="276" mass="30550">MVTSASLSTNISDLKRREPGNEDLSKAELAEQKIAQQKKTFFKLLAVQLQNQDPTSPMDTNQMTAQIFTMNAVEQQLESNRLLEKIYDVLHDQQIAQPSANIGKVASYEGNLFKLSNGSGEFSYTLNSNLKSVGVEIKNQAGAVVYKDLLKTNIGNHTFQWNGEDSNGNKLPEGNYNFLITALDANDDPVSIKSFVSGKIDGIVSENNDFKYSIEGKEINKEKIRTIKDDNNTFNPNARGSSSTESKVKETTGQDEDSAANNNKPSLFKHFLNLIS</sequence>
<dbReference type="InterPro" id="IPR025965">
    <property type="entry name" value="FlgD/Vpr_Ig-like"/>
</dbReference>
<feature type="domain" description="FlgD/Vpr Ig-like" evidence="7">
    <location>
        <begin position="118"/>
        <end position="184"/>
    </location>
</feature>
<feature type="region of interest" description="Disordered" evidence="6">
    <location>
        <begin position="1"/>
        <end position="24"/>
    </location>
</feature>
<dbReference type="Gene3D" id="2.30.30.910">
    <property type="match status" value="1"/>
</dbReference>
<dbReference type="Proteomes" id="UP000031258">
    <property type="component" value="Unassembled WGS sequence"/>
</dbReference>
<dbReference type="EMBL" id="JSWE01000058">
    <property type="protein sequence ID" value="KIE05943.1"/>
    <property type="molecule type" value="Genomic_DNA"/>
</dbReference>
<feature type="compositionally biased region" description="Basic and acidic residues" evidence="6">
    <location>
        <begin position="13"/>
        <end position="24"/>
    </location>
</feature>
<comment type="caution">
    <text evidence="8">The sequence shown here is derived from an EMBL/GenBank/DDBJ whole genome shotgun (WGS) entry which is preliminary data.</text>
</comment>
<evidence type="ECO:0000256" key="4">
    <source>
        <dbReference type="ARBA" id="ARBA00024746"/>
    </source>
</evidence>
<dbReference type="InterPro" id="IPR005648">
    <property type="entry name" value="FlgD"/>
</dbReference>
<feature type="compositionally biased region" description="Polar residues" evidence="6">
    <location>
        <begin position="1"/>
        <end position="12"/>
    </location>
</feature>
<dbReference type="RefSeq" id="WP_053332487.1">
    <property type="nucleotide sequence ID" value="NZ_JSWE01000058.1"/>
</dbReference>
<dbReference type="Pfam" id="PF03963">
    <property type="entry name" value="FlgD"/>
    <property type="match status" value="1"/>
</dbReference>
<dbReference type="OrthoDB" id="9785233at2"/>
<organism evidence="8 9">
    <name type="scientific">Candidatus Jidaibacter acanthamoebae</name>
    <dbReference type="NCBI Taxonomy" id="86105"/>
    <lineage>
        <taxon>Bacteria</taxon>
        <taxon>Pseudomonadati</taxon>
        <taxon>Pseudomonadota</taxon>
        <taxon>Alphaproteobacteria</taxon>
        <taxon>Rickettsiales</taxon>
        <taxon>Candidatus Midichloriaceae</taxon>
        <taxon>Candidatus Jidaibacter</taxon>
    </lineage>
</organism>
<evidence type="ECO:0000256" key="6">
    <source>
        <dbReference type="SAM" id="MobiDB-lite"/>
    </source>
</evidence>
<dbReference type="AlphaFoldDB" id="A0A0C1QPN0"/>